<evidence type="ECO:0000259" key="2">
    <source>
        <dbReference type="Pfam" id="PF06742"/>
    </source>
</evidence>
<dbReference type="SUPFAM" id="SSF160935">
    <property type="entry name" value="VPA0735-like"/>
    <property type="match status" value="1"/>
</dbReference>
<dbReference type="InterPro" id="IPR037049">
    <property type="entry name" value="DUF1214_C_sf"/>
</dbReference>
<accession>A0A8I2GTF2</accession>
<protein>
    <submittedName>
        <fullName evidence="4">DUF1214 domain-containing protein</fullName>
    </submittedName>
</protein>
<feature type="signal peptide" evidence="1">
    <location>
        <begin position="1"/>
        <end position="23"/>
    </location>
</feature>
<dbReference type="PANTHER" id="PTHR36509:SF3">
    <property type="entry name" value="SIGNAL PEPTIDE PROTEIN"/>
    <property type="match status" value="1"/>
</dbReference>
<dbReference type="Gene3D" id="2.60.40.1610">
    <property type="entry name" value="Domain of unknown function DUF1254"/>
    <property type="match status" value="1"/>
</dbReference>
<feature type="domain" description="DUF1254" evidence="3">
    <location>
        <begin position="111"/>
        <end position="230"/>
    </location>
</feature>
<proteinExistence type="predicted"/>
<dbReference type="EMBL" id="WIEZ01000007">
    <property type="protein sequence ID" value="NKM46102.1"/>
    <property type="molecule type" value="Genomic_DNA"/>
</dbReference>
<dbReference type="RefSeq" id="WP_168276347.1">
    <property type="nucleotide sequence ID" value="NZ_WIEZ01000007.1"/>
</dbReference>
<feature type="chain" id="PRO_5033987474" evidence="1">
    <location>
        <begin position="24"/>
        <end position="504"/>
    </location>
</feature>
<feature type="domain" description="DUF1214" evidence="2">
    <location>
        <begin position="381"/>
        <end position="487"/>
    </location>
</feature>
<dbReference type="Pfam" id="PF06863">
    <property type="entry name" value="DUF1254"/>
    <property type="match status" value="1"/>
</dbReference>
<dbReference type="AlphaFoldDB" id="A0A8I2GTF2"/>
<dbReference type="InterPro" id="IPR010679">
    <property type="entry name" value="DUF1254"/>
</dbReference>
<dbReference type="InterPro" id="IPR010621">
    <property type="entry name" value="DUF1214"/>
</dbReference>
<dbReference type="InterPro" id="IPR037050">
    <property type="entry name" value="DUF1254_sf"/>
</dbReference>
<dbReference type="Pfam" id="PF06742">
    <property type="entry name" value="DUF1214"/>
    <property type="match status" value="1"/>
</dbReference>
<evidence type="ECO:0000313" key="5">
    <source>
        <dbReference type="Proteomes" id="UP000662259"/>
    </source>
</evidence>
<comment type="caution">
    <text evidence="4">The sequence shown here is derived from an EMBL/GenBank/DDBJ whole genome shotgun (WGS) entry which is preliminary data.</text>
</comment>
<name>A0A8I2GTF2_RHILV</name>
<reference evidence="4" key="1">
    <citation type="submission" date="2019-10" db="EMBL/GenBank/DDBJ databases">
        <title>Rhizobium leguminosarum symbiovar viciae collection.</title>
        <authorList>
            <person name="Boivin S."/>
            <person name="Lepetit M."/>
        </authorList>
    </citation>
    <scope>NUCLEOTIDE SEQUENCE</scope>
    <source>
        <strain evidence="4">L143</strain>
    </source>
</reference>
<dbReference type="Proteomes" id="UP000662259">
    <property type="component" value="Unassembled WGS sequence"/>
</dbReference>
<evidence type="ECO:0000259" key="3">
    <source>
        <dbReference type="Pfam" id="PF06863"/>
    </source>
</evidence>
<dbReference type="PANTHER" id="PTHR36509">
    <property type="entry name" value="BLL3101 PROTEIN"/>
    <property type="match status" value="1"/>
</dbReference>
<evidence type="ECO:0000313" key="4">
    <source>
        <dbReference type="EMBL" id="NKM46102.1"/>
    </source>
</evidence>
<organism evidence="4 5">
    <name type="scientific">Rhizobium leguminosarum bv. viciae</name>
    <dbReference type="NCBI Taxonomy" id="387"/>
    <lineage>
        <taxon>Bacteria</taxon>
        <taxon>Pseudomonadati</taxon>
        <taxon>Pseudomonadota</taxon>
        <taxon>Alphaproteobacteria</taxon>
        <taxon>Hyphomicrobiales</taxon>
        <taxon>Rhizobiaceae</taxon>
        <taxon>Rhizobium/Agrobacterium group</taxon>
        <taxon>Rhizobium</taxon>
    </lineage>
</organism>
<dbReference type="Gene3D" id="2.60.120.600">
    <property type="entry name" value="Domain of unknown function DUF1214, C-terminal domain"/>
    <property type="match status" value="1"/>
</dbReference>
<dbReference type="Gene3D" id="1.10.3360.10">
    <property type="entry name" value="VPA0735-like domain"/>
    <property type="match status" value="1"/>
</dbReference>
<sequence length="504" mass="54455">MNRYARIQAVVMSSLLSAATAAANQSAPQFKADVPASIQTPGTVQTRIGTLNFADGLPDQAAVQKVYDNIDFSRGVEAFLSGMPAASVYAMCKGLADSGAVKNKGIGITENLLDARSLFLTANTTTVYVFFCVDLSNGPVVAQVPPGVLGPVDDAFFRYVTDVGIIGPDKGKGGKYLFVPPGYSGGLPADGYFVTKSSTNTNLVLYRAFVKDGDIAAAVKGVKDHARIYPLSEATSAPETTFVNLSGKQLNTIHANDFHFYEELDSVVQSEPADAFDPEIVGLFASIGIKKGQPFAPDARMKTILTDAVAVGNATARSMVFAPREPRAKFYPDRQWNNGFIGNSYQFLNEGERMLDARTMFHYAATGITPAMADAKPGTGSAYAFAVRDGAGEYLDGGKTYKITLPSPIPAGQFWSFTVYDNQTRSMLETDQKLAGIDSNQPDIKKNEDGSVTIWFSPNAPEGHQTNWVQTMPGKGWNTILRLYAPLEPWFDKSWKPGDFEKVQ</sequence>
<keyword evidence="1" id="KW-0732">Signal</keyword>
<gene>
    <name evidence="4" type="ORF">GFL91_14120</name>
</gene>
<evidence type="ECO:0000256" key="1">
    <source>
        <dbReference type="SAM" id="SignalP"/>
    </source>
</evidence>